<sequence>MEEDERLFVCGSGSRASGSGIFCRFLNFLRIDINFDKIKACLIEFELQLVTEIGFSPRWFIEQRTLQMMVILQGAALRASKTMIGKTNVLLNCWEIKRAKYKMIVILHYAKEVVAIRMILATTPQRPTTLTINTNTSKHRSHILQILTQCTSISQLKQVHAYTLRTTTLDHPDTLFIYSRIVHFSSLNNDLNYTFKLFNHLENPNSFIWNTLIRACARSNGSKGDALSLFYRMVNSVEPDKHTFPFVLKGCAYLFALCEGKQAHGYALKLGFDSDVYINNSLVHFYSSCGCLKDARNVFDKMPERSLVSWNVMIDALVQSGEFENGLRMFEEMQMMFEPDGYTMQSVLDACAGLGALSLGMWAHAYVLRKYESYLDFDLLVNNCLLNMYCKCGLLNIAVQVFERMSRRDLNSWNAMMLGFAMHGEVEEAFRCFNQMVSKRVMPDSITFVGILSAFNHRGLVDEGRSYFDKMVSEYKIRPVLEHYGCLVDLLARAGHIDKALDVVSNMPIKPDAAIWRSLLDGCCKKNAEIELSEEVARKVIESEDTSGVYVLLSRVYATANRWDEAGLIRKLMTDKGIRKDPGCSSIEINGVFHEFFAGDTSHLHTREIYEFLDVIEERLNSAGYVPDLSQASIVDELDTGKRRSLKLHSERLAIAYGLLKLKPGTPIRIFKNLRICSDCHNVTKLISKAFDVEIIVRDRVRFHHFRNGSCTCKDYW</sequence>
<reference evidence="5" key="1">
    <citation type="submission" date="2023-12" db="EMBL/GenBank/DDBJ databases">
        <title>Genome assembly of Anisodus tanguticus.</title>
        <authorList>
            <person name="Wang Y.-J."/>
        </authorList>
    </citation>
    <scope>NUCLEOTIDE SEQUENCE</scope>
    <source>
        <strain evidence="5">KB-2021</strain>
        <tissue evidence="5">Leaf</tissue>
    </source>
</reference>
<dbReference type="InterPro" id="IPR011990">
    <property type="entry name" value="TPR-like_helical_dom_sf"/>
</dbReference>
<dbReference type="GO" id="GO:0009451">
    <property type="term" value="P:RNA modification"/>
    <property type="evidence" value="ECO:0007669"/>
    <property type="project" value="InterPro"/>
</dbReference>
<proteinExistence type="inferred from homology"/>
<name>A0AAE1RT82_9SOLA</name>
<dbReference type="Pfam" id="PF13041">
    <property type="entry name" value="PPR_2"/>
    <property type="match status" value="2"/>
</dbReference>
<evidence type="ECO:0000256" key="2">
    <source>
        <dbReference type="ARBA" id="ARBA00022737"/>
    </source>
</evidence>
<evidence type="ECO:0000313" key="5">
    <source>
        <dbReference type="EMBL" id="KAK4358154.1"/>
    </source>
</evidence>
<comment type="caution">
    <text evidence="5">The sequence shown here is derived from an EMBL/GenBank/DDBJ whole genome shotgun (WGS) entry which is preliminary data.</text>
</comment>
<dbReference type="FunFam" id="1.25.40.10:FF:000427">
    <property type="entry name" value="Pentatricopeptide repeat-containing protein chloroplastic"/>
    <property type="match status" value="1"/>
</dbReference>
<dbReference type="FunFam" id="1.25.40.10:FF:000474">
    <property type="entry name" value="Pentatricopeptide repeat protein PPR986-12"/>
    <property type="match status" value="1"/>
</dbReference>
<dbReference type="Pfam" id="PF20431">
    <property type="entry name" value="E_motif"/>
    <property type="match status" value="1"/>
</dbReference>
<dbReference type="Gene3D" id="1.25.40.10">
    <property type="entry name" value="Tetratricopeptide repeat domain"/>
    <property type="match status" value="4"/>
</dbReference>
<dbReference type="InterPro" id="IPR032867">
    <property type="entry name" value="DYW_dom"/>
</dbReference>
<dbReference type="PROSITE" id="PS51375">
    <property type="entry name" value="PPR"/>
    <property type="match status" value="4"/>
</dbReference>
<dbReference type="AlphaFoldDB" id="A0AAE1RT82"/>
<feature type="repeat" description="PPR" evidence="3">
    <location>
        <begin position="409"/>
        <end position="443"/>
    </location>
</feature>
<evidence type="ECO:0000256" key="3">
    <source>
        <dbReference type="PROSITE-ProRule" id="PRU00708"/>
    </source>
</evidence>
<dbReference type="InterPro" id="IPR046848">
    <property type="entry name" value="E_motif"/>
</dbReference>
<gene>
    <name evidence="5" type="ORF">RND71_023764</name>
</gene>
<feature type="repeat" description="PPR" evidence="3">
    <location>
        <begin position="205"/>
        <end position="236"/>
    </location>
</feature>
<keyword evidence="2" id="KW-0677">Repeat</keyword>
<feature type="repeat" description="PPR" evidence="3">
    <location>
        <begin position="378"/>
        <end position="408"/>
    </location>
</feature>
<feature type="repeat" description="PPR" evidence="3">
    <location>
        <begin position="306"/>
        <end position="336"/>
    </location>
</feature>
<dbReference type="GO" id="GO:0008270">
    <property type="term" value="F:zinc ion binding"/>
    <property type="evidence" value="ECO:0007669"/>
    <property type="project" value="InterPro"/>
</dbReference>
<dbReference type="PANTHER" id="PTHR47926">
    <property type="entry name" value="PENTATRICOPEPTIDE REPEAT-CONTAINING PROTEIN"/>
    <property type="match status" value="1"/>
</dbReference>
<dbReference type="PANTHER" id="PTHR47926:SF508">
    <property type="entry name" value="PENTATRICOPEPTIDE REPEAT-CONTAINING PROTEIN"/>
    <property type="match status" value="1"/>
</dbReference>
<dbReference type="GO" id="GO:0003723">
    <property type="term" value="F:RNA binding"/>
    <property type="evidence" value="ECO:0007669"/>
    <property type="project" value="InterPro"/>
</dbReference>
<dbReference type="InterPro" id="IPR002885">
    <property type="entry name" value="PPR_rpt"/>
</dbReference>
<dbReference type="Pfam" id="PF14432">
    <property type="entry name" value="DYW_deaminase"/>
    <property type="match status" value="1"/>
</dbReference>
<dbReference type="NCBIfam" id="TIGR00756">
    <property type="entry name" value="PPR"/>
    <property type="match status" value="3"/>
</dbReference>
<protein>
    <recommendedName>
        <fullName evidence="4">DYW domain-containing protein</fullName>
    </recommendedName>
</protein>
<dbReference type="Proteomes" id="UP001291623">
    <property type="component" value="Unassembled WGS sequence"/>
</dbReference>
<dbReference type="EMBL" id="JAVYJV010000012">
    <property type="protein sequence ID" value="KAK4358154.1"/>
    <property type="molecule type" value="Genomic_DNA"/>
</dbReference>
<comment type="similarity">
    <text evidence="1">Belongs to the PPR family. PCMP-H subfamily.</text>
</comment>
<evidence type="ECO:0000313" key="6">
    <source>
        <dbReference type="Proteomes" id="UP001291623"/>
    </source>
</evidence>
<keyword evidence="6" id="KW-1185">Reference proteome</keyword>
<organism evidence="5 6">
    <name type="scientific">Anisodus tanguticus</name>
    <dbReference type="NCBI Taxonomy" id="243964"/>
    <lineage>
        <taxon>Eukaryota</taxon>
        <taxon>Viridiplantae</taxon>
        <taxon>Streptophyta</taxon>
        <taxon>Embryophyta</taxon>
        <taxon>Tracheophyta</taxon>
        <taxon>Spermatophyta</taxon>
        <taxon>Magnoliopsida</taxon>
        <taxon>eudicotyledons</taxon>
        <taxon>Gunneridae</taxon>
        <taxon>Pentapetalae</taxon>
        <taxon>asterids</taxon>
        <taxon>lamiids</taxon>
        <taxon>Solanales</taxon>
        <taxon>Solanaceae</taxon>
        <taxon>Solanoideae</taxon>
        <taxon>Hyoscyameae</taxon>
        <taxon>Anisodus</taxon>
    </lineage>
</organism>
<dbReference type="Pfam" id="PF01535">
    <property type="entry name" value="PPR"/>
    <property type="match status" value="4"/>
</dbReference>
<evidence type="ECO:0000256" key="1">
    <source>
        <dbReference type="ARBA" id="ARBA00006643"/>
    </source>
</evidence>
<accession>A0AAE1RT82</accession>
<feature type="domain" description="DYW" evidence="4">
    <location>
        <begin position="624"/>
        <end position="717"/>
    </location>
</feature>
<evidence type="ECO:0000259" key="4">
    <source>
        <dbReference type="Pfam" id="PF14432"/>
    </source>
</evidence>
<dbReference type="InterPro" id="IPR046960">
    <property type="entry name" value="PPR_At4g14850-like_plant"/>
</dbReference>